<evidence type="ECO:0000313" key="2">
    <source>
        <dbReference type="EMBL" id="QJA82875.1"/>
    </source>
</evidence>
<name>A0A6M3J5J5_9ZZZZ</name>
<gene>
    <name evidence="2" type="ORF">MM415A00356_0024</name>
    <name evidence="1" type="ORF">MM415B00404_0031</name>
</gene>
<dbReference type="AlphaFoldDB" id="A0A6M3J5J5"/>
<protein>
    <submittedName>
        <fullName evidence="1">Uncharacterized protein</fullName>
    </submittedName>
</protein>
<dbReference type="EMBL" id="MT141536">
    <property type="protein sequence ID" value="QJA65329.1"/>
    <property type="molecule type" value="Genomic_DNA"/>
</dbReference>
<organism evidence="1">
    <name type="scientific">viral metagenome</name>
    <dbReference type="NCBI Taxonomy" id="1070528"/>
    <lineage>
        <taxon>unclassified sequences</taxon>
        <taxon>metagenomes</taxon>
        <taxon>organismal metagenomes</taxon>
    </lineage>
</organism>
<accession>A0A6M3J5J5</accession>
<sequence>MANFDEGKALRKLLMGIKVERAAQAIAITATPGLPMFTIAGGLVLVTGLLGVCTTTHGGVANTMSFELNPTAATGANSAITATTDLGTASVVGDVAVVVGAPATGPLGGHVEVNVLGSTSGKGIVMNNGVIGLVATAANGAWRWILFYVPIDDGAFIVTA</sequence>
<dbReference type="EMBL" id="MT142498">
    <property type="protein sequence ID" value="QJA82875.1"/>
    <property type="molecule type" value="Genomic_DNA"/>
</dbReference>
<reference evidence="1" key="1">
    <citation type="submission" date="2020-03" db="EMBL/GenBank/DDBJ databases">
        <title>The deep terrestrial virosphere.</title>
        <authorList>
            <person name="Holmfeldt K."/>
            <person name="Nilsson E."/>
            <person name="Simone D."/>
            <person name="Lopez-Fernandez M."/>
            <person name="Wu X."/>
            <person name="de Brujin I."/>
            <person name="Lundin D."/>
            <person name="Andersson A."/>
            <person name="Bertilsson S."/>
            <person name="Dopson M."/>
        </authorList>
    </citation>
    <scope>NUCLEOTIDE SEQUENCE</scope>
    <source>
        <strain evidence="2">MM415A00356</strain>
        <strain evidence="1">MM415B00404</strain>
    </source>
</reference>
<evidence type="ECO:0000313" key="1">
    <source>
        <dbReference type="EMBL" id="QJA65329.1"/>
    </source>
</evidence>
<proteinExistence type="predicted"/>